<dbReference type="Proteomes" id="UP000287866">
    <property type="component" value="Unassembled WGS sequence"/>
</dbReference>
<keyword evidence="4" id="KW-1185">Reference proteome</keyword>
<reference evidence="3" key="1">
    <citation type="submission" date="2020-03" db="EMBL/GenBank/DDBJ databases">
        <title>Phycicoccus flavus sp. nov., a novel endophytic actinobacterium isolated from branch of Kandelia candel.</title>
        <authorList>
            <person name="Tuo L."/>
        </authorList>
    </citation>
    <scope>NUCLEOTIDE SEQUENCE</scope>
    <source>
        <strain evidence="3">CMS6Z-2</strain>
    </source>
</reference>
<protein>
    <submittedName>
        <fullName evidence="3">FAD-dependent oxidoreductase</fullName>
    </submittedName>
</protein>
<dbReference type="AlphaFoldDB" id="A0A8T6R450"/>
<evidence type="ECO:0000313" key="3">
    <source>
        <dbReference type="EMBL" id="NHA67011.1"/>
    </source>
</evidence>
<dbReference type="GO" id="GO:0005737">
    <property type="term" value="C:cytoplasm"/>
    <property type="evidence" value="ECO:0007669"/>
    <property type="project" value="TreeGrafter"/>
</dbReference>
<evidence type="ECO:0000256" key="1">
    <source>
        <dbReference type="SAM" id="MobiDB-lite"/>
    </source>
</evidence>
<feature type="region of interest" description="Disordered" evidence="1">
    <location>
        <begin position="1"/>
        <end position="21"/>
    </location>
</feature>
<gene>
    <name evidence="3" type="ORF">EPD83_002935</name>
</gene>
<dbReference type="PANTHER" id="PTHR13847:SF285">
    <property type="entry name" value="FAD DEPENDENT OXIDOREDUCTASE DOMAIN-CONTAINING PROTEIN"/>
    <property type="match status" value="1"/>
</dbReference>
<dbReference type="Gene3D" id="3.30.9.10">
    <property type="entry name" value="D-Amino Acid Oxidase, subunit A, domain 2"/>
    <property type="match status" value="1"/>
</dbReference>
<dbReference type="PANTHER" id="PTHR13847">
    <property type="entry name" value="SARCOSINE DEHYDROGENASE-RELATED"/>
    <property type="match status" value="1"/>
</dbReference>
<accession>A0A8T6R450</accession>
<dbReference type="InterPro" id="IPR036188">
    <property type="entry name" value="FAD/NAD-bd_sf"/>
</dbReference>
<sequence>MAATGTAPLWWEDRATPGPGDAPDLPAAVDVAVVGGGFTGLWTAYYVLRERPDARVLVLEAEHVGFGASGRNGGWVSALWPVAPDVLAARSGAAATRAHLAALRDTVDEVGRVEETESLGSGFVKGGTLAVARSEAQEARARAAVAAGERWDEGTVWLDAAQARERLAATGTRGATFTPHCARVQPRDLADGLAAAVRRRGGVVAEGVRVGRAGDGVVVLADGRRVTARSVVLATEGWTPRLPGHERAVVPVYSLMVATEPLTAAQWDAVGLAGREVFTDHGHLVVYGQRTVDDRIAFGGRGAPYHLGSAVRPEFDHEEAVFASLRTTLTRMLPALDGVAFTHAWGGPLAIPRDWHPSVVWDPATRTGRAGGYVGDGVAATNLAGRTLADLVLDRSTPLLDLPWVGHRSPSWEPEPLRWLGVNAGLRLARLADREEDRTGRPSRLAPLLARLTGGH</sequence>
<evidence type="ECO:0000313" key="4">
    <source>
        <dbReference type="Proteomes" id="UP000287866"/>
    </source>
</evidence>
<organism evidence="3 4">
    <name type="scientific">Phycicoccus flavus</name>
    <dbReference type="NCBI Taxonomy" id="2502783"/>
    <lineage>
        <taxon>Bacteria</taxon>
        <taxon>Bacillati</taxon>
        <taxon>Actinomycetota</taxon>
        <taxon>Actinomycetes</taxon>
        <taxon>Micrococcales</taxon>
        <taxon>Intrasporangiaceae</taxon>
        <taxon>Phycicoccus</taxon>
    </lineage>
</organism>
<feature type="domain" description="FAD dependent oxidoreductase" evidence="2">
    <location>
        <begin position="30"/>
        <end position="391"/>
    </location>
</feature>
<dbReference type="InterPro" id="IPR006076">
    <property type="entry name" value="FAD-dep_OxRdtase"/>
</dbReference>
<dbReference type="Gene3D" id="3.50.50.60">
    <property type="entry name" value="FAD/NAD(P)-binding domain"/>
    <property type="match status" value="1"/>
</dbReference>
<dbReference type="Pfam" id="PF01266">
    <property type="entry name" value="DAO"/>
    <property type="match status" value="1"/>
</dbReference>
<dbReference type="EMBL" id="SAYU02000005">
    <property type="protein sequence ID" value="NHA67011.1"/>
    <property type="molecule type" value="Genomic_DNA"/>
</dbReference>
<evidence type="ECO:0000259" key="2">
    <source>
        <dbReference type="Pfam" id="PF01266"/>
    </source>
</evidence>
<proteinExistence type="predicted"/>
<dbReference type="SUPFAM" id="SSF51905">
    <property type="entry name" value="FAD/NAD(P)-binding domain"/>
    <property type="match status" value="1"/>
</dbReference>
<dbReference type="RefSeq" id="WP_165566186.1">
    <property type="nucleotide sequence ID" value="NZ_SAYU02000005.1"/>
</dbReference>
<comment type="caution">
    <text evidence="3">The sequence shown here is derived from an EMBL/GenBank/DDBJ whole genome shotgun (WGS) entry which is preliminary data.</text>
</comment>
<name>A0A8T6R450_9MICO</name>